<reference evidence="8" key="1">
    <citation type="journal article" date="2019" name="Int. J. Syst. Evol. Microbiol.">
        <title>The Global Catalogue of Microorganisms (GCM) 10K type strain sequencing project: providing services to taxonomists for standard genome sequencing and annotation.</title>
        <authorList>
            <consortium name="The Broad Institute Genomics Platform"/>
            <consortium name="The Broad Institute Genome Sequencing Center for Infectious Disease"/>
            <person name="Wu L."/>
            <person name="Ma J."/>
        </authorList>
    </citation>
    <scope>NUCLEOTIDE SEQUENCE [LARGE SCALE GENOMIC DNA]</scope>
    <source>
        <strain evidence="8">CGMCC 1.16026</strain>
    </source>
</reference>
<dbReference type="Proteomes" id="UP001596391">
    <property type="component" value="Unassembled WGS sequence"/>
</dbReference>
<organism evidence="7 8">
    <name type="scientific">Granulicella cerasi</name>
    <dbReference type="NCBI Taxonomy" id="741063"/>
    <lineage>
        <taxon>Bacteria</taxon>
        <taxon>Pseudomonadati</taxon>
        <taxon>Acidobacteriota</taxon>
        <taxon>Terriglobia</taxon>
        <taxon>Terriglobales</taxon>
        <taxon>Acidobacteriaceae</taxon>
        <taxon>Granulicella</taxon>
    </lineage>
</organism>
<dbReference type="PANTHER" id="PTHR42913">
    <property type="entry name" value="APOPTOSIS-INDUCING FACTOR 1"/>
    <property type="match status" value="1"/>
</dbReference>
<dbReference type="Gene3D" id="3.50.50.100">
    <property type="match status" value="1"/>
</dbReference>
<evidence type="ECO:0000256" key="2">
    <source>
        <dbReference type="ARBA" id="ARBA00005272"/>
    </source>
</evidence>
<gene>
    <name evidence="7" type="ORF">ACFQBQ_13175</name>
</gene>
<dbReference type="RefSeq" id="WP_263370182.1">
    <property type="nucleotide sequence ID" value="NZ_JAGSYD010000001.1"/>
</dbReference>
<dbReference type="SUPFAM" id="SSF51905">
    <property type="entry name" value="FAD/NAD(P)-binding domain"/>
    <property type="match status" value="2"/>
</dbReference>
<name>A0ABW1ZCY3_9BACT</name>
<dbReference type="PRINTS" id="PR00411">
    <property type="entry name" value="PNDRDTASEI"/>
</dbReference>
<evidence type="ECO:0000256" key="1">
    <source>
        <dbReference type="ARBA" id="ARBA00001974"/>
    </source>
</evidence>
<feature type="domain" description="FAD/NAD(P)-binding" evidence="6">
    <location>
        <begin position="7"/>
        <end position="324"/>
    </location>
</feature>
<evidence type="ECO:0000259" key="6">
    <source>
        <dbReference type="Pfam" id="PF07992"/>
    </source>
</evidence>
<keyword evidence="8" id="KW-1185">Reference proteome</keyword>
<evidence type="ECO:0000256" key="4">
    <source>
        <dbReference type="ARBA" id="ARBA00022827"/>
    </source>
</evidence>
<keyword evidence="5 7" id="KW-0560">Oxidoreductase</keyword>
<keyword evidence="4" id="KW-0274">FAD</keyword>
<dbReference type="PRINTS" id="PR00368">
    <property type="entry name" value="FADPNR"/>
</dbReference>
<comment type="caution">
    <text evidence="7">The sequence shown here is derived from an EMBL/GenBank/DDBJ whole genome shotgun (WGS) entry which is preliminary data.</text>
</comment>
<proteinExistence type="inferred from homology"/>
<evidence type="ECO:0000256" key="5">
    <source>
        <dbReference type="ARBA" id="ARBA00023002"/>
    </source>
</evidence>
<dbReference type="PANTHER" id="PTHR42913:SF3">
    <property type="entry name" value="64 KDA MITOCHONDRIAL NADH DEHYDROGENASE (EUROFUNG)"/>
    <property type="match status" value="1"/>
</dbReference>
<protein>
    <submittedName>
        <fullName evidence="7">NAD(P)/FAD-dependent oxidoreductase</fullName>
        <ecNumber evidence="7">1.6.5.-</ecNumber>
    </submittedName>
</protein>
<accession>A0ABW1ZCY3</accession>
<comment type="cofactor">
    <cofactor evidence="1">
        <name>FAD</name>
        <dbReference type="ChEBI" id="CHEBI:57692"/>
    </cofactor>
</comment>
<dbReference type="EMBL" id="JBHSWI010000001">
    <property type="protein sequence ID" value="MFC6646522.1"/>
    <property type="molecule type" value="Genomic_DNA"/>
</dbReference>
<dbReference type="InterPro" id="IPR051169">
    <property type="entry name" value="NADH-Q_oxidoreductase"/>
</dbReference>
<sequence length="431" mass="45761">MKPGQKSVVIVGAGFAGLNCAQRLAANPEIHITLLDRNNYQQFQPLLYQVASGMLSADNAAFNLRTVLAEHDNVDIVMAEVSSVDLANRTAYSAEGKTYTGDFLVLAAGAEPNFFGIPGVQEHAFPLYSLLDAERLRSRILALLEAADRESAKRNVPLEFVVIGGGPTGVEIAGAIGDVFQRTSSQAFKHLDLKSASITLVDMAKTVLTPFGTHSKEYAEEALKSRSVKLMLGVTVSEVTREGVKFADGTHLPAQLVVWAGGLKASGLSTSVGIKTGRGGRIDVQSDLSVAGFPGVYALGDFANFKSADGTALPQLASVAQQAGRHCAKNIAAVVGGDETHPFEYFDKGIMAMVGRNAAVAEVGVGRHAITGILAFAAWLGVHAALLTTVRAQVETFLEWAWEYFGDVHVDALLDRPGLNWSHGKTPTNSK</sequence>
<dbReference type="InterPro" id="IPR023753">
    <property type="entry name" value="FAD/NAD-binding_dom"/>
</dbReference>
<evidence type="ECO:0000313" key="7">
    <source>
        <dbReference type="EMBL" id="MFC6646522.1"/>
    </source>
</evidence>
<dbReference type="Pfam" id="PF07992">
    <property type="entry name" value="Pyr_redox_2"/>
    <property type="match status" value="1"/>
</dbReference>
<evidence type="ECO:0000256" key="3">
    <source>
        <dbReference type="ARBA" id="ARBA00022630"/>
    </source>
</evidence>
<dbReference type="InterPro" id="IPR036188">
    <property type="entry name" value="FAD/NAD-bd_sf"/>
</dbReference>
<dbReference type="GO" id="GO:0016491">
    <property type="term" value="F:oxidoreductase activity"/>
    <property type="evidence" value="ECO:0007669"/>
    <property type="project" value="UniProtKB-KW"/>
</dbReference>
<dbReference type="EC" id="1.6.5.-" evidence="7"/>
<keyword evidence="3" id="KW-0285">Flavoprotein</keyword>
<evidence type="ECO:0000313" key="8">
    <source>
        <dbReference type="Proteomes" id="UP001596391"/>
    </source>
</evidence>
<comment type="similarity">
    <text evidence="2">Belongs to the NADH dehydrogenase family.</text>
</comment>